<feature type="region of interest" description="Disordered" evidence="1">
    <location>
        <begin position="1"/>
        <end position="33"/>
    </location>
</feature>
<organism evidence="2">
    <name type="scientific">uncultured Gemmatimonadota bacterium</name>
    <dbReference type="NCBI Taxonomy" id="203437"/>
    <lineage>
        <taxon>Bacteria</taxon>
        <taxon>Pseudomonadati</taxon>
        <taxon>Gemmatimonadota</taxon>
        <taxon>environmental samples</taxon>
    </lineage>
</organism>
<sequence>EFRGRSGRGARPGERAKPVVPDGRNASGARRPRRWWTGEGARCRQTFTTAYEAL</sequence>
<feature type="non-terminal residue" evidence="2">
    <location>
        <position position="1"/>
    </location>
</feature>
<proteinExistence type="predicted"/>
<accession>A0A6J4M9K9</accession>
<protein>
    <submittedName>
        <fullName evidence="2">Uncharacterized protein</fullName>
    </submittedName>
</protein>
<dbReference type="AlphaFoldDB" id="A0A6J4M9K9"/>
<evidence type="ECO:0000313" key="2">
    <source>
        <dbReference type="EMBL" id="CAA9352873.1"/>
    </source>
</evidence>
<evidence type="ECO:0000256" key="1">
    <source>
        <dbReference type="SAM" id="MobiDB-lite"/>
    </source>
</evidence>
<gene>
    <name evidence="2" type="ORF">AVDCRST_MAG89-3232</name>
</gene>
<name>A0A6J4M9K9_9BACT</name>
<feature type="non-terminal residue" evidence="2">
    <location>
        <position position="54"/>
    </location>
</feature>
<dbReference type="EMBL" id="CADCTV010000672">
    <property type="protein sequence ID" value="CAA9352873.1"/>
    <property type="molecule type" value="Genomic_DNA"/>
</dbReference>
<reference evidence="2" key="1">
    <citation type="submission" date="2020-02" db="EMBL/GenBank/DDBJ databases">
        <authorList>
            <person name="Meier V. D."/>
        </authorList>
    </citation>
    <scope>NUCLEOTIDE SEQUENCE</scope>
    <source>
        <strain evidence="2">AVDCRST_MAG89</strain>
    </source>
</reference>